<reference evidence="2 3" key="1">
    <citation type="submission" date="2018-04" db="EMBL/GenBank/DDBJ databases">
        <title>Genomic Encyclopedia of Archaeal and Bacterial Type Strains, Phase II (KMG-II): from individual species to whole genera.</title>
        <authorList>
            <person name="Goeker M."/>
        </authorList>
    </citation>
    <scope>NUCLEOTIDE SEQUENCE [LARGE SCALE GENOMIC DNA]</scope>
    <source>
        <strain evidence="2 3">DSM 25521</strain>
    </source>
</reference>
<dbReference type="OrthoDB" id="8454456at2"/>
<dbReference type="InterPro" id="IPR041649">
    <property type="entry name" value="NepR"/>
</dbReference>
<feature type="domain" description="Anti-sigma factor NepR" evidence="1">
    <location>
        <begin position="26"/>
        <end position="60"/>
    </location>
</feature>
<gene>
    <name evidence="2" type="ORF">C8P69_109125</name>
</gene>
<keyword evidence="3" id="KW-1185">Reference proteome</keyword>
<dbReference type="Proteomes" id="UP000241808">
    <property type="component" value="Unassembled WGS sequence"/>
</dbReference>
<dbReference type="RefSeq" id="WP_108178937.1">
    <property type="nucleotide sequence ID" value="NZ_PZZL01000009.1"/>
</dbReference>
<evidence type="ECO:0000259" key="1">
    <source>
        <dbReference type="Pfam" id="PF18557"/>
    </source>
</evidence>
<evidence type="ECO:0000313" key="3">
    <source>
        <dbReference type="Proteomes" id="UP000241808"/>
    </source>
</evidence>
<name>A0A2T4YYK9_9HYPH</name>
<evidence type="ECO:0000313" key="2">
    <source>
        <dbReference type="EMBL" id="PTM51838.1"/>
    </source>
</evidence>
<sequence>MGERTEKQEAVEPPEERDVVLDPRIQEAIGKSLKAHYDDLVKAPVPDRFLVLLAELEAKERKNGQ</sequence>
<comment type="caution">
    <text evidence="2">The sequence shown here is derived from an EMBL/GenBank/DDBJ whole genome shotgun (WGS) entry which is preliminary data.</text>
</comment>
<protein>
    <recommendedName>
        <fullName evidence="1">Anti-sigma factor NepR domain-containing protein</fullName>
    </recommendedName>
</protein>
<dbReference type="EMBL" id="PZZL01000009">
    <property type="protein sequence ID" value="PTM51838.1"/>
    <property type="molecule type" value="Genomic_DNA"/>
</dbReference>
<dbReference type="Pfam" id="PF18557">
    <property type="entry name" value="NepR"/>
    <property type="match status" value="1"/>
</dbReference>
<organism evidence="2 3">
    <name type="scientific">Phreatobacter oligotrophus</name>
    <dbReference type="NCBI Taxonomy" id="1122261"/>
    <lineage>
        <taxon>Bacteria</taxon>
        <taxon>Pseudomonadati</taxon>
        <taxon>Pseudomonadota</taxon>
        <taxon>Alphaproteobacteria</taxon>
        <taxon>Hyphomicrobiales</taxon>
        <taxon>Phreatobacteraceae</taxon>
        <taxon>Phreatobacter</taxon>
    </lineage>
</organism>
<accession>A0A2T4YYK9</accession>
<proteinExistence type="predicted"/>
<dbReference type="AlphaFoldDB" id="A0A2T4YYK9"/>